<organism evidence="5 6">
    <name type="scientific">Meloidogyne enterolobii</name>
    <name type="common">Root-knot nematode worm</name>
    <name type="synonym">Meloidogyne mayaguensis</name>
    <dbReference type="NCBI Taxonomy" id="390850"/>
    <lineage>
        <taxon>Eukaryota</taxon>
        <taxon>Metazoa</taxon>
        <taxon>Ecdysozoa</taxon>
        <taxon>Nematoda</taxon>
        <taxon>Chromadorea</taxon>
        <taxon>Rhabditida</taxon>
        <taxon>Tylenchina</taxon>
        <taxon>Tylenchomorpha</taxon>
        <taxon>Tylenchoidea</taxon>
        <taxon>Meloidogynidae</taxon>
        <taxon>Meloidogyninae</taxon>
        <taxon>Meloidogyne</taxon>
    </lineage>
</organism>
<dbReference type="AlphaFoldDB" id="A0A6V7X5P3"/>
<dbReference type="OrthoDB" id="5863188at2759"/>
<dbReference type="SUPFAM" id="SSF49854">
    <property type="entry name" value="Spermadhesin, CUB domain"/>
    <property type="match status" value="3"/>
</dbReference>
<keyword evidence="1" id="KW-0677">Repeat</keyword>
<dbReference type="SMART" id="SM00042">
    <property type="entry name" value="CUB"/>
    <property type="match status" value="1"/>
</dbReference>
<dbReference type="EMBL" id="CAJEWN010001129">
    <property type="protein sequence ID" value="CAD2194614.1"/>
    <property type="molecule type" value="Genomic_DNA"/>
</dbReference>
<evidence type="ECO:0000256" key="2">
    <source>
        <dbReference type="ARBA" id="ARBA00023157"/>
    </source>
</evidence>
<dbReference type="InterPro" id="IPR035914">
    <property type="entry name" value="Sperma_CUB_dom_sf"/>
</dbReference>
<evidence type="ECO:0000259" key="4">
    <source>
        <dbReference type="PROSITE" id="PS01180"/>
    </source>
</evidence>
<dbReference type="Proteomes" id="UP000580250">
    <property type="component" value="Unassembled WGS sequence"/>
</dbReference>
<evidence type="ECO:0000313" key="5">
    <source>
        <dbReference type="EMBL" id="CAD2194614.1"/>
    </source>
</evidence>
<proteinExistence type="predicted"/>
<reference evidence="5 6" key="1">
    <citation type="submission" date="2020-08" db="EMBL/GenBank/DDBJ databases">
        <authorList>
            <person name="Koutsovoulos G."/>
            <person name="Danchin GJ E."/>
        </authorList>
    </citation>
    <scope>NUCLEOTIDE SEQUENCE [LARGE SCALE GENOMIC DNA]</scope>
</reference>
<gene>
    <name evidence="5" type="ORF">MENT_LOCUS47639</name>
</gene>
<dbReference type="PROSITE" id="PS01180">
    <property type="entry name" value="CUB"/>
    <property type="match status" value="2"/>
</dbReference>
<dbReference type="Pfam" id="PF00431">
    <property type="entry name" value="CUB"/>
    <property type="match status" value="1"/>
</dbReference>
<evidence type="ECO:0000256" key="1">
    <source>
        <dbReference type="ARBA" id="ARBA00022737"/>
    </source>
</evidence>
<name>A0A6V7X5P3_MELEN</name>
<feature type="domain" description="CUB" evidence="4">
    <location>
        <begin position="13"/>
        <end position="164"/>
    </location>
</feature>
<dbReference type="InterPro" id="IPR000859">
    <property type="entry name" value="CUB_dom"/>
</dbReference>
<evidence type="ECO:0000313" key="6">
    <source>
        <dbReference type="Proteomes" id="UP000580250"/>
    </source>
</evidence>
<keyword evidence="2" id="KW-1015">Disulfide bond</keyword>
<accession>A0A6V7X5P3</accession>
<dbReference type="PANTHER" id="PTHR24251">
    <property type="entry name" value="OVOCHYMASE-RELATED"/>
    <property type="match status" value="1"/>
</dbReference>
<protein>
    <recommendedName>
        <fullName evidence="4">CUB domain-containing protein</fullName>
    </recommendedName>
</protein>
<feature type="domain" description="CUB" evidence="4">
    <location>
        <begin position="301"/>
        <end position="404"/>
    </location>
</feature>
<evidence type="ECO:0000256" key="3">
    <source>
        <dbReference type="PROSITE-ProRule" id="PRU00059"/>
    </source>
</evidence>
<dbReference type="CDD" id="cd00041">
    <property type="entry name" value="CUB"/>
    <property type="match status" value="2"/>
</dbReference>
<comment type="caution">
    <text evidence="5">The sequence shown here is derived from an EMBL/GenBank/DDBJ whole genome shotgun (WGS) entry which is preliminary data.</text>
</comment>
<dbReference type="Gene3D" id="2.60.120.290">
    <property type="entry name" value="Spermadhesin, CUB domain"/>
    <property type="match status" value="2"/>
</dbReference>
<comment type="caution">
    <text evidence="3">Lacks conserved residue(s) required for the propagation of feature annotation.</text>
</comment>
<sequence length="419" mass="47137">MVLTATLGPSKGCGGPLKAVENEWKKLNVPIDPQTENYYPNLRCEWNIEAERGNLIEIRLIELKLEQKPPQQEQQQNSVNSTLANYVGLSFLEVTPCFDYIAIYDGPKATSPLLLPPSCSLPLTDNNELNPNFISSHRQIDVFFSSDSSTELAGTGFQAEFRAIKSDCGGAFLAGQEWSDVSFVSERTLKRTNQRHKRCRWFLYTEKQQPLEVIFEQFSFPSTSGNCLDEFLELRDVGALSECQHPACATEPLQGKKKELYVHAPQWYISSTSVIQLTASVLLQSQFSASFRIRFRTLSACNRSIEIDGNVPDGVSLASGRITSPNYPHSPYLANSSCTTKLIAAEDHRLFLVFKHFELERGRHRMLPQSMLFHRFRPIGVNSDNFIGTATSGADNCLYDYLNICCLSNINQLNVILKK</sequence>